<evidence type="ECO:0000256" key="6">
    <source>
        <dbReference type="ARBA" id="ARBA00018569"/>
    </source>
</evidence>
<dbReference type="UniPathway" id="UPA00214"/>
<dbReference type="GO" id="GO:0003978">
    <property type="term" value="F:UDP-glucose 4-epimerase activity"/>
    <property type="evidence" value="ECO:0007669"/>
    <property type="project" value="UniProtKB-UniRule"/>
</dbReference>
<evidence type="ECO:0000256" key="1">
    <source>
        <dbReference type="ARBA" id="ARBA00000083"/>
    </source>
</evidence>
<evidence type="ECO:0000256" key="4">
    <source>
        <dbReference type="ARBA" id="ARBA00007637"/>
    </source>
</evidence>
<dbReference type="Gene3D" id="3.40.50.720">
    <property type="entry name" value="NAD(P)-binding Rossmann-like Domain"/>
    <property type="match status" value="1"/>
</dbReference>
<comment type="catalytic activity">
    <reaction evidence="1 10">
        <text>UDP-alpha-D-glucose = UDP-alpha-D-galactose</text>
        <dbReference type="Rhea" id="RHEA:22168"/>
        <dbReference type="ChEBI" id="CHEBI:58885"/>
        <dbReference type="ChEBI" id="CHEBI:66914"/>
        <dbReference type="EC" id="5.1.3.2"/>
    </reaction>
</comment>
<comment type="pathway">
    <text evidence="3 10">Carbohydrate metabolism; galactose metabolism.</text>
</comment>
<dbReference type="RefSeq" id="WP_073380833.1">
    <property type="nucleotide sequence ID" value="NZ_FQZK01000012.1"/>
</dbReference>
<sequence>MKLLVTGGAGYVGSVVTALLLEAGHDVTVLDDLSTGHRDAVPAGARTVVADVHNAADVLTPDTAAVLHFAAKSLVGESTTAPAEYWRTNVAGTLALLEAMDRHGVDRLVFSSTAAVYGEPASAAPLREDDPPVPTNPYGAGKLAVDRMLESWAHAYGLGAVSLRYFNVAGAHRGLGERHDPETHLLPNLLRAALEGTPARVHGTDHPTPDGTAVRDYLHVADLARAHLLALEAAVPGTHRVFNLGTGGGHSVREVVDTVRAVTGRPVAVHDGPRRPGDPSVLVASNERARTGLGWEPARGLAETVADAWEFTRARAAARETA</sequence>
<dbReference type="NCBIfam" id="TIGR01179">
    <property type="entry name" value="galE"/>
    <property type="match status" value="1"/>
</dbReference>
<organism evidence="12 13">
    <name type="scientific">Nocardiopsis flavescens</name>
    <dbReference type="NCBI Taxonomy" id="758803"/>
    <lineage>
        <taxon>Bacteria</taxon>
        <taxon>Bacillati</taxon>
        <taxon>Actinomycetota</taxon>
        <taxon>Actinomycetes</taxon>
        <taxon>Streptosporangiales</taxon>
        <taxon>Nocardiopsidaceae</taxon>
        <taxon>Nocardiopsis</taxon>
    </lineage>
</organism>
<evidence type="ECO:0000256" key="2">
    <source>
        <dbReference type="ARBA" id="ARBA00001911"/>
    </source>
</evidence>
<evidence type="ECO:0000313" key="12">
    <source>
        <dbReference type="EMBL" id="SHK00557.1"/>
    </source>
</evidence>
<dbReference type="SUPFAM" id="SSF51735">
    <property type="entry name" value="NAD(P)-binding Rossmann-fold domains"/>
    <property type="match status" value="1"/>
</dbReference>
<evidence type="ECO:0000313" key="13">
    <source>
        <dbReference type="Proteomes" id="UP000184452"/>
    </source>
</evidence>
<dbReference type="AlphaFoldDB" id="A0A1M6NXU7"/>
<dbReference type="Gene3D" id="3.90.25.10">
    <property type="entry name" value="UDP-galactose 4-epimerase, domain 1"/>
    <property type="match status" value="1"/>
</dbReference>
<keyword evidence="13" id="KW-1185">Reference proteome</keyword>
<evidence type="ECO:0000256" key="3">
    <source>
        <dbReference type="ARBA" id="ARBA00004947"/>
    </source>
</evidence>
<dbReference type="EC" id="5.1.3.2" evidence="5 10"/>
<accession>A0A1M6NXU7</accession>
<keyword evidence="8 10" id="KW-0413">Isomerase</keyword>
<dbReference type="PANTHER" id="PTHR43725">
    <property type="entry name" value="UDP-GLUCOSE 4-EPIMERASE"/>
    <property type="match status" value="1"/>
</dbReference>
<comment type="subunit">
    <text evidence="10">Homodimer.</text>
</comment>
<dbReference type="EMBL" id="FQZK01000012">
    <property type="protein sequence ID" value="SHK00557.1"/>
    <property type="molecule type" value="Genomic_DNA"/>
</dbReference>
<feature type="domain" description="NAD-dependent epimerase/dehydratase" evidence="11">
    <location>
        <begin position="4"/>
        <end position="245"/>
    </location>
</feature>
<dbReference type="PANTHER" id="PTHR43725:SF53">
    <property type="entry name" value="UDP-ARABINOSE 4-EPIMERASE 1"/>
    <property type="match status" value="1"/>
</dbReference>
<dbReference type="InterPro" id="IPR036291">
    <property type="entry name" value="NAD(P)-bd_dom_sf"/>
</dbReference>
<evidence type="ECO:0000256" key="10">
    <source>
        <dbReference type="RuleBase" id="RU366046"/>
    </source>
</evidence>
<evidence type="ECO:0000259" key="11">
    <source>
        <dbReference type="Pfam" id="PF01370"/>
    </source>
</evidence>
<gene>
    <name evidence="12" type="ORF">SAMN05421803_112160</name>
</gene>
<proteinExistence type="inferred from homology"/>
<reference evidence="12 13" key="1">
    <citation type="submission" date="2016-11" db="EMBL/GenBank/DDBJ databases">
        <authorList>
            <person name="Jaros S."/>
            <person name="Januszkiewicz K."/>
            <person name="Wedrychowicz H."/>
        </authorList>
    </citation>
    <scope>NUCLEOTIDE SEQUENCE [LARGE SCALE GENOMIC DNA]</scope>
    <source>
        <strain evidence="12 13">CGMCC 4.5723</strain>
    </source>
</reference>
<evidence type="ECO:0000256" key="5">
    <source>
        <dbReference type="ARBA" id="ARBA00013189"/>
    </source>
</evidence>
<keyword evidence="7 10" id="KW-0520">NAD</keyword>
<protein>
    <recommendedName>
        <fullName evidence="6 10">UDP-glucose 4-epimerase</fullName>
        <ecNumber evidence="5 10">5.1.3.2</ecNumber>
    </recommendedName>
</protein>
<evidence type="ECO:0000256" key="7">
    <source>
        <dbReference type="ARBA" id="ARBA00023027"/>
    </source>
</evidence>
<name>A0A1M6NXU7_9ACTN</name>
<dbReference type="InterPro" id="IPR005886">
    <property type="entry name" value="UDP_G4E"/>
</dbReference>
<dbReference type="OrthoDB" id="3513148at2"/>
<dbReference type="STRING" id="758803.SAMN05421803_112160"/>
<dbReference type="Pfam" id="PF01370">
    <property type="entry name" value="Epimerase"/>
    <property type="match status" value="1"/>
</dbReference>
<dbReference type="InterPro" id="IPR001509">
    <property type="entry name" value="Epimerase_deHydtase"/>
</dbReference>
<evidence type="ECO:0000256" key="9">
    <source>
        <dbReference type="ARBA" id="ARBA00023277"/>
    </source>
</evidence>
<keyword evidence="9 10" id="KW-0119">Carbohydrate metabolism</keyword>
<comment type="similarity">
    <text evidence="4 10">Belongs to the NAD(P)-dependent epimerase/dehydratase family.</text>
</comment>
<dbReference type="GO" id="GO:0033499">
    <property type="term" value="P:galactose catabolic process via UDP-galactose, Leloir pathway"/>
    <property type="evidence" value="ECO:0007669"/>
    <property type="project" value="TreeGrafter"/>
</dbReference>
<comment type="cofactor">
    <cofactor evidence="2 10">
        <name>NAD(+)</name>
        <dbReference type="ChEBI" id="CHEBI:57540"/>
    </cofactor>
</comment>
<evidence type="ECO:0000256" key="8">
    <source>
        <dbReference type="ARBA" id="ARBA00023235"/>
    </source>
</evidence>
<dbReference type="CDD" id="cd05247">
    <property type="entry name" value="UDP_G4E_1_SDR_e"/>
    <property type="match status" value="1"/>
</dbReference>
<dbReference type="Proteomes" id="UP000184452">
    <property type="component" value="Unassembled WGS sequence"/>
</dbReference>